<sequence>MTILKFLKLLKWSLRIVAFLSVAVVLQYTLPSRDIVLVTDTYNRMTTIGDNAMFYATPDVGSNDHETRDIRFVEAAYPDGSVIVYRNEDTGWVWPPYFKYDSSNLQAEASQLRSTPKDPTWVAITHYGWRIPFFSIYPNAVAVTAISGPDVKLFPWVNIVVIVMIALAALFLRALWRQFLERTILPVFGQARAQVEAIEAQGDAVAGVARRRWSLFSGWLGTWRGKPRM</sequence>
<protein>
    <submittedName>
        <fullName evidence="2">DUF1523 family protein</fullName>
    </submittedName>
</protein>
<gene>
    <name evidence="2" type="ORF">OM960_15520</name>
</gene>
<evidence type="ECO:0000256" key="1">
    <source>
        <dbReference type="SAM" id="Phobius"/>
    </source>
</evidence>
<name>A0ABT3J5K8_9RHOB</name>
<organism evidence="2 3">
    <name type="scientific">Defluviimonas salinarum</name>
    <dbReference type="NCBI Taxonomy" id="2992147"/>
    <lineage>
        <taxon>Bacteria</taxon>
        <taxon>Pseudomonadati</taxon>
        <taxon>Pseudomonadota</taxon>
        <taxon>Alphaproteobacteria</taxon>
        <taxon>Rhodobacterales</taxon>
        <taxon>Paracoccaceae</taxon>
        <taxon>Albidovulum</taxon>
    </lineage>
</organism>
<reference evidence="2 3" key="1">
    <citation type="submission" date="2022-10" db="EMBL/GenBank/DDBJ databases">
        <title>Defluviimonas sp. CAU 1641 isolated from mud.</title>
        <authorList>
            <person name="Kim W."/>
        </authorList>
    </citation>
    <scope>NUCLEOTIDE SEQUENCE [LARGE SCALE GENOMIC DNA]</scope>
    <source>
        <strain evidence="2 3">CAU 1641</strain>
    </source>
</reference>
<dbReference type="Proteomes" id="UP001207582">
    <property type="component" value="Unassembled WGS sequence"/>
</dbReference>
<keyword evidence="1" id="KW-0812">Transmembrane</keyword>
<feature type="transmembrane region" description="Helical" evidence="1">
    <location>
        <begin position="12"/>
        <end position="30"/>
    </location>
</feature>
<feature type="transmembrane region" description="Helical" evidence="1">
    <location>
        <begin position="153"/>
        <end position="176"/>
    </location>
</feature>
<evidence type="ECO:0000313" key="3">
    <source>
        <dbReference type="Proteomes" id="UP001207582"/>
    </source>
</evidence>
<proteinExistence type="predicted"/>
<keyword evidence="3" id="KW-1185">Reference proteome</keyword>
<evidence type="ECO:0000313" key="2">
    <source>
        <dbReference type="EMBL" id="MCW3782958.1"/>
    </source>
</evidence>
<dbReference type="RefSeq" id="WP_264772591.1">
    <property type="nucleotide sequence ID" value="NZ_JAPDOG010000014.1"/>
</dbReference>
<dbReference type="EMBL" id="JAPDOG010000014">
    <property type="protein sequence ID" value="MCW3782958.1"/>
    <property type="molecule type" value="Genomic_DNA"/>
</dbReference>
<comment type="caution">
    <text evidence="2">The sequence shown here is derived from an EMBL/GenBank/DDBJ whole genome shotgun (WGS) entry which is preliminary data.</text>
</comment>
<keyword evidence="1" id="KW-1133">Transmembrane helix</keyword>
<accession>A0ABT3J5K8</accession>
<dbReference type="Pfam" id="PF07509">
    <property type="entry name" value="DUF1523"/>
    <property type="match status" value="1"/>
</dbReference>
<keyword evidence="1" id="KW-0472">Membrane</keyword>
<dbReference type="InterPro" id="IPR011088">
    <property type="entry name" value="Phage_phiNM3_A0EWY4"/>
</dbReference>